<dbReference type="InterPro" id="IPR009081">
    <property type="entry name" value="PP-bd_ACP"/>
</dbReference>
<dbReference type="InterPro" id="IPR025110">
    <property type="entry name" value="AMP-bd_C"/>
</dbReference>
<dbReference type="InterPro" id="IPR010071">
    <property type="entry name" value="AA_adenyl_dom"/>
</dbReference>
<dbReference type="Pfam" id="PF00501">
    <property type="entry name" value="AMP-binding"/>
    <property type="match status" value="1"/>
</dbReference>
<dbReference type="InterPro" id="IPR036736">
    <property type="entry name" value="ACP-like_sf"/>
</dbReference>
<sequence length="633" mass="69105">MFEQAVTLHHDAVAVEHRAAHITYSQLNEQANALAQAILRQAPDSPIIGLSTSRRIEMIVGLLAILKAGKAYLPLDPSYPAARLQRIIASSGITACVASAHDQATFESLSLQTILSDKDYSYPIQAVAAWNQVAYVLYTSGSTGEPKGVCMGHNPLLNLLQWQSRNSCATRETRTLQFATLTFDVSFQEIFATFSTGGTLVLIDDDLRIDFAGLLAFIEQQKINRVFLPFVALQYLAEAAVNEQCFPACLQEVMTAGEQLKITPQVRSLFSALPGCTLYNQYGPTECHVVTQLKLKGDAAGWPDLPTIGQPIDNTFIIVVDSALNSVALGTSGELCIGGACLAEGYLNQPALTASKFIDWTSPAGENMRLYRTGDVGYLTPDGTIEFQGRQDDQVKIRGHRIELGEVEVMMNTISNIKQAVVVARTYDDGEKKLLAYLVSQNHHQDTVAVRKAVETSLPDYMMPSAFVWMEELPQTTSGKVDKKALPVPELQRPDVSALYRKPTSELEKKLTGLWAELLHLDRVGADDNFFELGGNSLLAQKTVAVLKLKHQLSLSITKLYHYPTAAGLATFLGQQPAVKVKPAQIQDQQSQAGRTLPSLVWRAAFQVLTPSLSFGNCLKKAGKPLASSPPTN</sequence>
<reference evidence="4" key="1">
    <citation type="submission" date="2022-04" db="EMBL/GenBank/DDBJ databases">
        <title>Hymenobacter sp. isolated from the air.</title>
        <authorList>
            <person name="Won M."/>
            <person name="Lee C.-M."/>
            <person name="Woen H.-Y."/>
            <person name="Kwon S.-W."/>
        </authorList>
    </citation>
    <scope>NUCLEOTIDE SEQUENCE</scope>
    <source>
        <strain evidence="4">5420S-77</strain>
    </source>
</reference>
<proteinExistence type="predicted"/>
<dbReference type="EMBL" id="CP095061">
    <property type="protein sequence ID" value="UOQ67624.1"/>
    <property type="molecule type" value="Genomic_DNA"/>
</dbReference>
<evidence type="ECO:0000313" key="4">
    <source>
        <dbReference type="EMBL" id="UOQ67624.1"/>
    </source>
</evidence>
<dbReference type="InterPro" id="IPR020845">
    <property type="entry name" value="AMP-binding_CS"/>
</dbReference>
<evidence type="ECO:0000313" key="5">
    <source>
        <dbReference type="Proteomes" id="UP000830401"/>
    </source>
</evidence>
<dbReference type="PROSITE" id="PS00455">
    <property type="entry name" value="AMP_BINDING"/>
    <property type="match status" value="1"/>
</dbReference>
<dbReference type="Gene3D" id="1.10.1200.10">
    <property type="entry name" value="ACP-like"/>
    <property type="match status" value="1"/>
</dbReference>
<dbReference type="Pfam" id="PF13193">
    <property type="entry name" value="AMP-binding_C"/>
    <property type="match status" value="1"/>
</dbReference>
<feature type="domain" description="Carrier" evidence="3">
    <location>
        <begin position="502"/>
        <end position="577"/>
    </location>
</feature>
<dbReference type="SUPFAM" id="SSF56801">
    <property type="entry name" value="Acetyl-CoA synthetase-like"/>
    <property type="match status" value="1"/>
</dbReference>
<dbReference type="InterPro" id="IPR045851">
    <property type="entry name" value="AMP-bd_C_sf"/>
</dbReference>
<dbReference type="Pfam" id="PF00550">
    <property type="entry name" value="PP-binding"/>
    <property type="match status" value="1"/>
</dbReference>
<dbReference type="PROSITE" id="PS50075">
    <property type="entry name" value="CARRIER"/>
    <property type="match status" value="1"/>
</dbReference>
<dbReference type="SUPFAM" id="SSF47336">
    <property type="entry name" value="ACP-like"/>
    <property type="match status" value="1"/>
</dbReference>
<gene>
    <name evidence="4" type="ORF">MUN86_07095</name>
</gene>
<evidence type="ECO:0000256" key="1">
    <source>
        <dbReference type="ARBA" id="ARBA00022450"/>
    </source>
</evidence>
<organism evidence="4 5">
    <name type="scientific">Hymenobacter volaticus</name>
    <dbReference type="NCBI Taxonomy" id="2932254"/>
    <lineage>
        <taxon>Bacteria</taxon>
        <taxon>Pseudomonadati</taxon>
        <taxon>Bacteroidota</taxon>
        <taxon>Cytophagia</taxon>
        <taxon>Cytophagales</taxon>
        <taxon>Hymenobacteraceae</taxon>
        <taxon>Hymenobacter</taxon>
    </lineage>
</organism>
<dbReference type="RefSeq" id="WP_245123441.1">
    <property type="nucleotide sequence ID" value="NZ_CP095061.1"/>
</dbReference>
<dbReference type="NCBIfam" id="TIGR01733">
    <property type="entry name" value="AA-adenyl-dom"/>
    <property type="match status" value="1"/>
</dbReference>
<dbReference type="SMART" id="SM00823">
    <property type="entry name" value="PKS_PP"/>
    <property type="match status" value="1"/>
</dbReference>
<dbReference type="InterPro" id="IPR000873">
    <property type="entry name" value="AMP-dep_synth/lig_dom"/>
</dbReference>
<keyword evidence="1" id="KW-0596">Phosphopantetheine</keyword>
<keyword evidence="2" id="KW-0597">Phosphoprotein</keyword>
<dbReference type="Gene3D" id="3.40.50.12780">
    <property type="entry name" value="N-terminal domain of ligase-like"/>
    <property type="match status" value="1"/>
</dbReference>
<dbReference type="Gene3D" id="3.30.300.30">
    <property type="match status" value="1"/>
</dbReference>
<dbReference type="InterPro" id="IPR020806">
    <property type="entry name" value="PKS_PP-bd"/>
</dbReference>
<name>A0ABY4GAM7_9BACT</name>
<dbReference type="Proteomes" id="UP000830401">
    <property type="component" value="Chromosome"/>
</dbReference>
<dbReference type="PANTHER" id="PTHR45527:SF1">
    <property type="entry name" value="FATTY ACID SYNTHASE"/>
    <property type="match status" value="1"/>
</dbReference>
<keyword evidence="5" id="KW-1185">Reference proteome</keyword>
<accession>A0ABY4GAM7</accession>
<evidence type="ECO:0000259" key="3">
    <source>
        <dbReference type="PROSITE" id="PS50075"/>
    </source>
</evidence>
<dbReference type="PANTHER" id="PTHR45527">
    <property type="entry name" value="NONRIBOSOMAL PEPTIDE SYNTHETASE"/>
    <property type="match status" value="1"/>
</dbReference>
<evidence type="ECO:0000256" key="2">
    <source>
        <dbReference type="ARBA" id="ARBA00022553"/>
    </source>
</evidence>
<dbReference type="InterPro" id="IPR042099">
    <property type="entry name" value="ANL_N_sf"/>
</dbReference>
<protein>
    <submittedName>
        <fullName evidence="4">Non-ribosomal peptide synthetase</fullName>
    </submittedName>
</protein>